<comment type="cofactor">
    <cofactor evidence="1">
        <name>Cu(2+)</name>
        <dbReference type="ChEBI" id="CHEBI:29036"/>
    </cofactor>
</comment>
<dbReference type="GO" id="GO:0046872">
    <property type="term" value="F:metal ion binding"/>
    <property type="evidence" value="ECO:0007669"/>
    <property type="project" value="UniProtKB-KW"/>
</dbReference>
<keyword evidence="4" id="KW-0186">Copper</keyword>
<dbReference type="EMBL" id="LJIJ01000737">
    <property type="protein sequence ID" value="ODM94868.1"/>
    <property type="molecule type" value="Genomic_DNA"/>
</dbReference>
<accession>A0A1D2MPP2</accession>
<evidence type="ECO:0000256" key="2">
    <source>
        <dbReference type="ARBA" id="ARBA00009928"/>
    </source>
</evidence>
<dbReference type="OMA" id="HDPEYRY"/>
<dbReference type="Pfam" id="PF00372">
    <property type="entry name" value="Hemocyanin_M"/>
    <property type="match status" value="1"/>
</dbReference>
<feature type="domain" description="Hemocyanin middle" evidence="5">
    <location>
        <begin position="158"/>
        <end position="395"/>
    </location>
</feature>
<dbReference type="PANTHER" id="PTHR11511:SF4">
    <property type="entry name" value="PHENOLOXIDASE 2-RELATED"/>
    <property type="match status" value="1"/>
</dbReference>
<comment type="caution">
    <text evidence="8">The sequence shown here is derived from an EMBL/GenBank/DDBJ whole genome shotgun (WGS) entry which is preliminary data.</text>
</comment>
<comment type="similarity">
    <text evidence="2">Belongs to the tyrosinase family.</text>
</comment>
<dbReference type="InterPro" id="IPR037020">
    <property type="entry name" value="Hemocyanin_C_sf"/>
</dbReference>
<protein>
    <submittedName>
        <fullName evidence="8">Phenoloxidase 2</fullName>
    </submittedName>
</protein>
<keyword evidence="9" id="KW-1185">Reference proteome</keyword>
<evidence type="ECO:0000313" key="9">
    <source>
        <dbReference type="Proteomes" id="UP000094527"/>
    </source>
</evidence>
<dbReference type="Pfam" id="PF03722">
    <property type="entry name" value="Hemocyanin_N"/>
    <property type="match status" value="1"/>
</dbReference>
<dbReference type="InterPro" id="IPR008922">
    <property type="entry name" value="Di-copper_centre_dom_sf"/>
</dbReference>
<dbReference type="InterPro" id="IPR013788">
    <property type="entry name" value="Hemocyanin/hexamerin"/>
</dbReference>
<feature type="domain" description="Hemocyanin C-terminal" evidence="7">
    <location>
        <begin position="400"/>
        <end position="657"/>
    </location>
</feature>
<dbReference type="Proteomes" id="UP000094527">
    <property type="component" value="Unassembled WGS sequence"/>
</dbReference>
<name>A0A1D2MPP2_ORCCI</name>
<organism evidence="8 9">
    <name type="scientific">Orchesella cincta</name>
    <name type="common">Springtail</name>
    <name type="synonym">Podura cincta</name>
    <dbReference type="NCBI Taxonomy" id="48709"/>
    <lineage>
        <taxon>Eukaryota</taxon>
        <taxon>Metazoa</taxon>
        <taxon>Ecdysozoa</taxon>
        <taxon>Arthropoda</taxon>
        <taxon>Hexapoda</taxon>
        <taxon>Collembola</taxon>
        <taxon>Entomobryomorpha</taxon>
        <taxon>Entomobryoidea</taxon>
        <taxon>Orchesellidae</taxon>
        <taxon>Orchesellinae</taxon>
        <taxon>Orchesella</taxon>
    </lineage>
</organism>
<dbReference type="SUPFAM" id="SSF48050">
    <property type="entry name" value="Hemocyanin, N-terminal domain"/>
    <property type="match status" value="1"/>
</dbReference>
<sequence>MATNMDNARRRNFLYLFERVGEPLYFSPRGRDANAVMYTVPQNAIPCNELRDASMINQGGFGSVTRVAVQAPATMPNLTNVSTMCPRTALYNYFNPRHRAATNELLNLFRSQQSLDQLLSMACVCRDSPMVNCKLWINAFAAAVLLHPMTRNSLQIPAIWEVMPDNFFSSFTLRQAFRQAELPMQDRGIITVDNFRTGRNTNPENRLAYFREDMGINTHHWHWHLIYRLDDAQQQGRRKGELFYYMHHALIARYDSERLSNNLSRVRALSIDDNPIIKEGYYGKLYDTNSGQNWGTRQNDTPLRDLNRTGDPNLPSSFHQVTLDQLRKWRDRVMEAIDTGLVNNGSRTPLNIDILGDMVEASSLTPNAQFYGADGVHNVGHVFIAHCHDPEYKHLGEFPLAWQGVEVASVQVQATIFGSQPNRFQTYFMESNVDLSRGLDFTRTNMNQLGPIWLRFRHLNYDPFTYTIQAIKFRLNKQFLNSSVRNTTNAAVRATVRIYLAPRNTEHGEQFEMSQQRKMFFELDKFVENLTPGTNTIRRSSTEASVTVPWEQTFRDLERNMDLPTAEQSVCGCGGLSTCCQLNLIDDLVRMALPKGTPSGMLFDLVVFLTNAEEDTVPGTTPAQPNPNCREALSFCGRLGQPYPDRKPMGYPFDRNPFTVPDPNNPNGPQIPARNLEEYVNRIPNMSAIQVRIIHDASRVVMRPDGGPTTQMREISGDASANASTMCAPGQGRLPRHQLQELNHDRWKCVLSHHNLQSQVLPQVLVLLQLDHPPLRIPNGVAHSVHTLTSQMYQLSGNQDHLHQGGLKGVVGQGLDHQLGDEGLKVLIFMEKTGDLQLPPYISFDIFTLQSPIQLTPCHHAALMHFSW</sequence>
<dbReference type="InterPro" id="IPR036697">
    <property type="entry name" value="Hemocyanin_N_sf"/>
</dbReference>
<dbReference type="Gene3D" id="1.10.1280.10">
    <property type="entry name" value="Di-copper center containing domain from catechol oxidase"/>
    <property type="match status" value="1"/>
</dbReference>
<dbReference type="GO" id="GO:0006582">
    <property type="term" value="P:melanin metabolic process"/>
    <property type="evidence" value="ECO:0007669"/>
    <property type="project" value="UniProtKB-ARBA"/>
</dbReference>
<evidence type="ECO:0000259" key="6">
    <source>
        <dbReference type="Pfam" id="PF03722"/>
    </source>
</evidence>
<evidence type="ECO:0000313" key="8">
    <source>
        <dbReference type="EMBL" id="ODM94868.1"/>
    </source>
</evidence>
<dbReference type="STRING" id="48709.A0A1D2MPP2"/>
<evidence type="ECO:0000259" key="7">
    <source>
        <dbReference type="Pfam" id="PF03723"/>
    </source>
</evidence>
<dbReference type="SUPFAM" id="SSF48056">
    <property type="entry name" value="Di-copper centre-containing domain"/>
    <property type="match status" value="1"/>
</dbReference>
<dbReference type="InterPro" id="IPR005204">
    <property type="entry name" value="Hemocyanin_N"/>
</dbReference>
<evidence type="ECO:0000256" key="1">
    <source>
        <dbReference type="ARBA" id="ARBA00001973"/>
    </source>
</evidence>
<dbReference type="InterPro" id="IPR005203">
    <property type="entry name" value="Hemocyanin_C"/>
</dbReference>
<dbReference type="Gene3D" id="2.60.40.1520">
    <property type="entry name" value="Hemocyanin, C-terminal domain"/>
    <property type="match status" value="1"/>
</dbReference>
<dbReference type="PANTHER" id="PTHR11511">
    <property type="entry name" value="LARVAL STORAGE PROTEIN/PHENOLOXIDASE"/>
    <property type="match status" value="1"/>
</dbReference>
<keyword evidence="3" id="KW-0479">Metal-binding</keyword>
<dbReference type="InterPro" id="IPR014756">
    <property type="entry name" value="Ig_E-set"/>
</dbReference>
<evidence type="ECO:0000259" key="5">
    <source>
        <dbReference type="Pfam" id="PF00372"/>
    </source>
</evidence>
<gene>
    <name evidence="8" type="ORF">Ocin01_11805</name>
</gene>
<dbReference type="PRINTS" id="PR00187">
    <property type="entry name" value="HAEMOCYANIN"/>
</dbReference>
<dbReference type="Pfam" id="PF03723">
    <property type="entry name" value="Hemocyanin_C"/>
    <property type="match status" value="1"/>
</dbReference>
<evidence type="ECO:0000256" key="3">
    <source>
        <dbReference type="ARBA" id="ARBA00022723"/>
    </source>
</evidence>
<evidence type="ECO:0000256" key="4">
    <source>
        <dbReference type="ARBA" id="ARBA00023008"/>
    </source>
</evidence>
<feature type="domain" description="Hemocyanin N-terminal" evidence="6">
    <location>
        <begin position="77"/>
        <end position="150"/>
    </location>
</feature>
<dbReference type="Gene3D" id="1.20.1370.10">
    <property type="entry name" value="Hemocyanin, N-terminal domain"/>
    <property type="match status" value="1"/>
</dbReference>
<proteinExistence type="inferred from homology"/>
<dbReference type="OrthoDB" id="8119704at2759"/>
<dbReference type="GO" id="GO:0004503">
    <property type="term" value="F:tyrosinase activity"/>
    <property type="evidence" value="ECO:0007669"/>
    <property type="project" value="UniProtKB-ARBA"/>
</dbReference>
<feature type="non-terminal residue" evidence="8">
    <location>
        <position position="868"/>
    </location>
</feature>
<dbReference type="AlphaFoldDB" id="A0A1D2MPP2"/>
<dbReference type="SUPFAM" id="SSF81296">
    <property type="entry name" value="E set domains"/>
    <property type="match status" value="1"/>
</dbReference>
<dbReference type="InterPro" id="IPR000896">
    <property type="entry name" value="Hemocyanin/hexamerin_mid_dom"/>
</dbReference>
<reference evidence="8 9" key="1">
    <citation type="journal article" date="2016" name="Genome Biol. Evol.">
        <title>Gene Family Evolution Reflects Adaptation to Soil Environmental Stressors in the Genome of the Collembolan Orchesella cincta.</title>
        <authorList>
            <person name="Faddeeva-Vakhrusheva A."/>
            <person name="Derks M.F."/>
            <person name="Anvar S.Y."/>
            <person name="Agamennone V."/>
            <person name="Suring W."/>
            <person name="Smit S."/>
            <person name="van Straalen N.M."/>
            <person name="Roelofs D."/>
        </authorList>
    </citation>
    <scope>NUCLEOTIDE SEQUENCE [LARGE SCALE GENOMIC DNA]</scope>
    <source>
        <tissue evidence="8">Mixed pool</tissue>
    </source>
</reference>